<evidence type="ECO:0000313" key="1">
    <source>
        <dbReference type="EMBL" id="CDZ87224.1"/>
    </source>
</evidence>
<dbReference type="Proteomes" id="UP000042997">
    <property type="component" value="Unassembled WGS sequence"/>
</dbReference>
<name>A0A098BES8_9NOCA</name>
<dbReference type="AlphaFoldDB" id="A0A098BES8"/>
<gene>
    <name evidence="1" type="ORF">RHRU231_230052</name>
</gene>
<organism evidence="1 2">
    <name type="scientific">Rhodococcus ruber</name>
    <dbReference type="NCBI Taxonomy" id="1830"/>
    <lineage>
        <taxon>Bacteria</taxon>
        <taxon>Bacillati</taxon>
        <taxon>Actinomycetota</taxon>
        <taxon>Actinomycetes</taxon>
        <taxon>Mycobacteriales</taxon>
        <taxon>Nocardiaceae</taxon>
        <taxon>Rhodococcus</taxon>
    </lineage>
</organism>
<reference evidence="1 2" key="1">
    <citation type="journal article" date="2014" name="Genome Announc.">
        <title>Draft Genome Sequence of Propane- and Butane-Oxidizing Actinobacterium Rhodococcus ruber IEGM 231.</title>
        <authorList>
            <person name="Ivshina I.B."/>
            <person name="Kuyukina M.S."/>
            <person name="Krivoruchko A.V."/>
            <person name="Barbe V."/>
            <person name="Fischer C."/>
        </authorList>
    </citation>
    <scope>NUCLEOTIDE SEQUENCE [LARGE SCALE GENOMIC DNA]</scope>
</reference>
<protein>
    <submittedName>
        <fullName evidence="1">Uncharacterized protein</fullName>
    </submittedName>
</protein>
<proteinExistence type="predicted"/>
<dbReference type="EMBL" id="CCSD01000032">
    <property type="protein sequence ID" value="CDZ87224.1"/>
    <property type="molecule type" value="Genomic_DNA"/>
</dbReference>
<accession>A0A098BES8</accession>
<sequence length="90" mass="10163">MIEQVNALGDRPLDVSNAPPASAWVHHGIANALSLEQRVQRLRHRVVDRYIPYSPTVFINRSTVHSATDILSRFRLACTLRTPYTPRLSA</sequence>
<evidence type="ECO:0000313" key="2">
    <source>
        <dbReference type="Proteomes" id="UP000042997"/>
    </source>
</evidence>